<dbReference type="OrthoDB" id="10375008at2759"/>
<feature type="compositionally biased region" description="Basic and acidic residues" evidence="1">
    <location>
        <begin position="1838"/>
        <end position="1856"/>
    </location>
</feature>
<feature type="compositionally biased region" description="Basic and acidic residues" evidence="1">
    <location>
        <begin position="2241"/>
        <end position="2272"/>
    </location>
</feature>
<dbReference type="GeneID" id="13442767"/>
<feature type="compositionally biased region" description="Low complexity" evidence="1">
    <location>
        <begin position="655"/>
        <end position="676"/>
    </location>
</feature>
<dbReference type="OMA" id="LWHAPFA"/>
<feature type="compositionally biased region" description="Low complexity" evidence="1">
    <location>
        <begin position="2205"/>
        <end position="2220"/>
    </location>
</feature>
<feature type="compositionally biased region" description="Polar residues" evidence="1">
    <location>
        <begin position="1802"/>
        <end position="1812"/>
    </location>
</feature>
<dbReference type="VEuPathDB" id="ToxoDB:NCLIV_033020"/>
<feature type="compositionally biased region" description="Basic and acidic residues" evidence="1">
    <location>
        <begin position="896"/>
        <end position="908"/>
    </location>
</feature>
<protein>
    <submittedName>
        <fullName evidence="2">Uncharacterized protein</fullName>
    </submittedName>
</protein>
<feature type="compositionally biased region" description="Basic and acidic residues" evidence="1">
    <location>
        <begin position="1880"/>
        <end position="1902"/>
    </location>
</feature>
<feature type="compositionally biased region" description="Polar residues" evidence="1">
    <location>
        <begin position="2273"/>
        <end position="2289"/>
    </location>
</feature>
<feature type="region of interest" description="Disordered" evidence="1">
    <location>
        <begin position="1101"/>
        <end position="1222"/>
    </location>
</feature>
<reference evidence="2" key="2">
    <citation type="submission" date="2011-03" db="EMBL/GenBank/DDBJ databases">
        <title>Comparative genomics and transcriptomics of Neospora caninum and Toxoplasma gondii.</title>
        <authorList>
            <person name="Reid A.J."/>
            <person name="Sohal A."/>
            <person name="Harris D."/>
            <person name="Quail M."/>
            <person name="Sanders M."/>
            <person name="Berriman M."/>
            <person name="Wastling J.M."/>
            <person name="Pain A."/>
        </authorList>
    </citation>
    <scope>NUCLEOTIDE SEQUENCE</scope>
    <source>
        <strain evidence="2">Liverpool</strain>
    </source>
</reference>
<dbReference type="EMBL" id="FR823390">
    <property type="protein sequence ID" value="CBZ53514.1"/>
    <property type="molecule type" value="Genomic_DNA"/>
</dbReference>
<proteinExistence type="predicted"/>
<feature type="compositionally biased region" description="Basic and acidic residues" evidence="1">
    <location>
        <begin position="2290"/>
        <end position="2308"/>
    </location>
</feature>
<feature type="compositionally biased region" description="Basic and acidic residues" evidence="1">
    <location>
        <begin position="878"/>
        <end position="889"/>
    </location>
</feature>
<feature type="region of interest" description="Disordered" evidence="1">
    <location>
        <begin position="1045"/>
        <end position="1064"/>
    </location>
</feature>
<dbReference type="eggNOG" id="ENOG502QZ4F">
    <property type="taxonomic scope" value="Eukaryota"/>
</dbReference>
<feature type="compositionally biased region" description="Basic and acidic residues" evidence="1">
    <location>
        <begin position="198"/>
        <end position="214"/>
    </location>
</feature>
<feature type="compositionally biased region" description="Basic and acidic residues" evidence="1">
    <location>
        <begin position="1524"/>
        <end position="1538"/>
    </location>
</feature>
<feature type="compositionally biased region" description="Basic and acidic residues" evidence="1">
    <location>
        <begin position="1204"/>
        <end position="1217"/>
    </location>
</feature>
<feature type="compositionally biased region" description="Polar residues" evidence="1">
    <location>
        <begin position="392"/>
        <end position="403"/>
    </location>
</feature>
<feature type="compositionally biased region" description="Basic and acidic residues" evidence="1">
    <location>
        <begin position="1916"/>
        <end position="1933"/>
    </location>
</feature>
<evidence type="ECO:0000313" key="2">
    <source>
        <dbReference type="EMBL" id="CBZ53514.1"/>
    </source>
</evidence>
<evidence type="ECO:0000256" key="1">
    <source>
        <dbReference type="SAM" id="MobiDB-lite"/>
    </source>
</evidence>
<feature type="compositionally biased region" description="Low complexity" evidence="1">
    <location>
        <begin position="1449"/>
        <end position="1478"/>
    </location>
</feature>
<dbReference type="Proteomes" id="UP000007494">
    <property type="component" value="Chromosome VIII"/>
</dbReference>
<feature type="compositionally biased region" description="Basic and acidic residues" evidence="1">
    <location>
        <begin position="1144"/>
        <end position="1155"/>
    </location>
</feature>
<feature type="compositionally biased region" description="Basic and acidic residues" evidence="1">
    <location>
        <begin position="419"/>
        <end position="429"/>
    </location>
</feature>
<dbReference type="EMBL" id="LN714483">
    <property type="protein sequence ID" value="CEL67502.1"/>
    <property type="molecule type" value="Genomic_DNA"/>
</dbReference>
<sequence>MNPLSLHGLFYMSFRPAKSEAITFKEEMKATEKKGEKNGEKLTKKKEKMKESRKLTRQLWFPSLQLVLIHTPRSRLKEISELHRPPASTRGFPFWFFLFVSYQSRPILITSSPGVRRGGCVPGHADCSPDSKGECFRAALWHAPFATESRTSRSTQPTSFLSCSRPLSGAVSASSGALQKQAGLFAGQTRGNSVWGDSHARPRRAPETVSEAKSEGNPGAGAQLDGKLKETPLETRDVVLGGEDHDEQEERALEGAERREGATRKAMKVDTRHASTAWGFASPRRATHVSSPGVYRKEHKVSLSPAKGEPAGFGVGEREMLRETPTAWWSCSGVYKGEHAMHADLNSHDSARFRRAGTRAVLAPFRASGNDGEREKEALRREREANERRQVGCQSARSGPRLSSDSERAWGSSTPLPESAHKDCADSGERQVSQLSEETRGPPEILSRGEALDGGEATVLDVEGGPGYEDESQMPSPLRRSPATADAASGARDATQVLLTTPGRTPAEGEKRARRRAEKKAARSGGKVGETPTEDEVCGEPRQGEESGWQVGKERRRGAVGRWESAVDVEEKCRVEERRRFEDACLEPFPSSHSEEKQSEEHAKDTEAEGTPSMTAALPRRSSPRHFLERDEAWHGTSVQGTPESVSPSDMRRLAPPAASPHSSPSSNSRVSSSLDACERHSKQLLRGCSGEGECREGEHEEDEPEGEETEQEARKQEEVEPEAGEEEGSNEKGNTAEDGVVPQRASIIERSVRRASKLIGSGKPHKNGRRVKINLKSTKSFWPRHAARRFKYPRGYRLPSLPRHFRFLSTEKRTAEKDRGSLLALLSHPRSLLASSHFSLKSPSASLPALSTALRAKPTAAEMRVMHPKRAAAEPQEQPKPKSPDHAGHVSLRCRTTDGPRGRQDCREEAEEGRMSVPKNVDDMTVSCLSPEAVTCLDGRARRCRCSVYHFPHEDKVGVYDTFLASPCWSSCSYTSPWTSHLSSPCWKPRREERAVCVSFQRMESLPHFASASLSEAHGRPRDRSSFFRVEEQETRARETFLDLNTPSEPHDLQALDRSSSRRRHPCIRLAPAARRGCCETDTQFMQGKSEFEHHFGCTDTVRPTSSAHSKIGSKLQSAFKDDRGNRPTEKTPDLGAPQNASEKSKKTIKRLERPASIARHGQHDGEEAQDAPLRTPKSLPSQNSADQPIRPLHVRYPQSRIGSEEGRGQEKDEKVRKRAVRTPWEGREKCGGRREGTDEARGICGNGKTANAKVMRDASVENSDFLETEAKLRDPPKRGGCRWEREASSEDEYGEPLERRHKTAQPLPPIPLFRPVCCHPIVYREGKRAPRHHSCLRPAVSSSTDLLFKQYVKEVESVERQIEREERLRKRRKGSGEGDVEHLQQIVTKSTKLVYFLIIVNITVLMLCFFFALFPMHLSNHEKTRDDLPEPSFYEMSESTEPVRALAAFPPSPLSPESSAPHVSSSPSFRSTSASPRPHPFLSSVALESKWRRRHIVHPAAAPHRGQEAVFGGREPVNLHEEEAKGSPRLFEEQRLDPPAAPSSPPLRSHHAPAQGETYTAKNETRGELWAGRQSTEGRERVEQAFSPAGNEKHLMLVTPLTELSEVPAEAFKDLVIVLKMNPSVEPSGAAGSTVTKVLSVAGVEEQAAKGNPGGSTRKTIFFYTGETLQVDNKSATLKNAKGEVVYCWDFVDRSSAVSAFCVRHKEKEGGKSETLEGLLPRSLSSLSLSGTQPTVMPLGASHPAPDSRSSKQGEADRKSQGENKSTQSSRDPSEQEQAAPSTSSVLTDQTKSGAAFAASENQQQKQKATGSRHGNLKVVEATRDPAEPPAIPVLNEEKRDFIPAKDRKGERSLSLRRTRVVEAGGGAAKERGRRTFAGREKMEGGGRKAEEREDEKGETENATGGARAPVTRGTKDTPEEEKRGKRKDEEPLSASQPGMTREDPEAKDSVCHQSAETDKQPPKAPPRRLMANAMLGFANAFDQFARLGGALLSPAISMAQTLDVAGALIANPQAAGLGANALPAYSPPSSLAFVSAGAPSYGPFAAAAPGPIVSGIAANTPPPPRLPLAVGGSGLSASYGPAAVSQSQPAIVYSASAAPQQTYLIGGLGPGYSVSTASVGADSAFLTYPGNYYTDGGVLTSLPVGGYQAMTVATPTGNDGALYFIATGQENRNSEGGEYRNVGSAYSDGGAWESPASPNMTPEGSGMLGSSLGEPLGRMLQSWRGSLEEPTKAGSGDPRPERKASARTDQDFETRVRTGERDLRADSANRSHVGSNARRSLENASSLRHEGEQRSLDDGESKGPEAHSNNQRGETEQHGKSEKREDDDDTTRGSHAQGVWPCVGEKIAPPKDTNEARVLGRASERKTHIERGEENTTEAATDQHPCKREANVHEAEGQRDAAPIGTLCRSE</sequence>
<feature type="region of interest" description="Disordered" evidence="1">
    <location>
        <begin position="2193"/>
        <end position="2414"/>
    </location>
</feature>
<feature type="compositionally biased region" description="Basic and acidic residues" evidence="1">
    <location>
        <begin position="2365"/>
        <end position="2377"/>
    </location>
</feature>
<feature type="compositionally biased region" description="Basic and acidic residues" evidence="1">
    <location>
        <begin position="2387"/>
        <end position="2402"/>
    </location>
</feature>
<reference evidence="2" key="1">
    <citation type="submission" date="2011-02" db="EMBL/GenBank/DDBJ databases">
        <authorList>
            <person name="Aslett M."/>
        </authorList>
    </citation>
    <scope>NUCLEOTIDE SEQUENCE</scope>
    <source>
        <strain evidence="2">Liverpool</strain>
    </source>
</reference>
<feature type="region of interest" description="Disordered" evidence="1">
    <location>
        <begin position="30"/>
        <end position="50"/>
    </location>
</feature>
<feature type="compositionally biased region" description="Basic and acidic residues" evidence="1">
    <location>
        <begin position="593"/>
        <end position="607"/>
    </location>
</feature>
<feature type="compositionally biased region" description="Basic and acidic residues" evidence="1">
    <location>
        <begin position="1943"/>
        <end position="1964"/>
    </location>
</feature>
<feature type="region of interest" description="Disordered" evidence="1">
    <location>
        <begin position="189"/>
        <end position="270"/>
    </location>
</feature>
<organism evidence="2 4">
    <name type="scientific">Neospora caninum (strain Liverpool)</name>
    <dbReference type="NCBI Taxonomy" id="572307"/>
    <lineage>
        <taxon>Eukaryota</taxon>
        <taxon>Sar</taxon>
        <taxon>Alveolata</taxon>
        <taxon>Apicomplexa</taxon>
        <taxon>Conoidasida</taxon>
        <taxon>Coccidia</taxon>
        <taxon>Eucoccidiorida</taxon>
        <taxon>Eimeriorina</taxon>
        <taxon>Sarcocystidae</taxon>
        <taxon>Neospora</taxon>
    </lineage>
</organism>
<feature type="compositionally biased region" description="Basic and acidic residues" evidence="1">
    <location>
        <begin position="569"/>
        <end position="583"/>
    </location>
</feature>
<reference evidence="3" key="4">
    <citation type="journal article" date="2015" name="PLoS ONE">
        <title>Comprehensive Evaluation of Toxoplasma gondii VEG and Neospora caninum LIV Genomes with Tachyzoite Stage Transcriptome and Proteome Defines Novel Transcript Features.</title>
        <authorList>
            <person name="Ramaprasad A."/>
            <person name="Mourier T."/>
            <person name="Naeem R."/>
            <person name="Malas T.B."/>
            <person name="Moussa E."/>
            <person name="Panigrahi A."/>
            <person name="Vermont S.J."/>
            <person name="Otto T.D."/>
            <person name="Wastling J."/>
            <person name="Pain A."/>
        </authorList>
    </citation>
    <scope>NUCLEOTIDE SEQUENCE</scope>
    <source>
        <strain evidence="3">Liverpool</strain>
    </source>
</reference>
<feature type="compositionally biased region" description="Acidic residues" evidence="1">
    <location>
        <begin position="720"/>
        <end position="729"/>
    </location>
</feature>
<feature type="compositionally biased region" description="Basic and acidic residues" evidence="1">
    <location>
        <begin position="226"/>
        <end position="237"/>
    </location>
</feature>
<feature type="compositionally biased region" description="Acidic residues" evidence="1">
    <location>
        <begin position="700"/>
        <end position="711"/>
    </location>
</feature>
<feature type="compositionally biased region" description="Basic and acidic residues" evidence="1">
    <location>
        <begin position="1121"/>
        <end position="1134"/>
    </location>
</feature>
<feature type="compositionally biased region" description="Basic and acidic residues" evidence="1">
    <location>
        <begin position="248"/>
        <end position="270"/>
    </location>
</feature>
<evidence type="ECO:0000313" key="4">
    <source>
        <dbReference type="Proteomes" id="UP000007494"/>
    </source>
</evidence>
<feature type="compositionally biased region" description="Basic and acidic residues" evidence="1">
    <location>
        <begin position="371"/>
        <end position="390"/>
    </location>
</feature>
<feature type="region of interest" description="Disordered" evidence="1">
    <location>
        <begin position="1274"/>
        <end position="1302"/>
    </location>
</feature>
<dbReference type="RefSeq" id="XP_003883546.1">
    <property type="nucleotide sequence ID" value="XM_003883497.1"/>
</dbReference>
<feature type="compositionally biased region" description="Basic and acidic residues" evidence="1">
    <location>
        <begin position="1274"/>
        <end position="1290"/>
    </location>
</feature>
<keyword evidence="4" id="KW-1185">Reference proteome</keyword>
<accession>F0VIF3</accession>
<evidence type="ECO:0000313" key="3">
    <source>
        <dbReference type="EMBL" id="CEL67502.1"/>
    </source>
</evidence>
<dbReference type="InParanoid" id="F0VIF3"/>
<gene>
    <name evidence="3" type="ORF">BN1204_033020</name>
    <name evidence="2" type="ORF">NCLIV_033020</name>
</gene>
<feature type="region of interest" description="Disordered" evidence="1">
    <location>
        <begin position="364"/>
        <end position="744"/>
    </location>
</feature>
<name>F0VIF3_NEOCL</name>
<feature type="region of interest" description="Disordered" evidence="1">
    <location>
        <begin position="1524"/>
        <end position="1570"/>
    </location>
</feature>
<feature type="compositionally biased region" description="Low complexity" evidence="1">
    <location>
        <begin position="480"/>
        <end position="495"/>
    </location>
</feature>
<feature type="compositionally biased region" description="Polar residues" evidence="1">
    <location>
        <begin position="1765"/>
        <end position="1795"/>
    </location>
</feature>
<feature type="region of interest" description="Disordered" evidence="1">
    <location>
        <begin position="866"/>
        <end position="916"/>
    </location>
</feature>
<feature type="compositionally biased region" description="Polar residues" evidence="1">
    <location>
        <begin position="637"/>
        <end position="648"/>
    </location>
</feature>
<feature type="region of interest" description="Disordered" evidence="1">
    <location>
        <begin position="1449"/>
        <end position="1480"/>
    </location>
</feature>
<feature type="compositionally biased region" description="Basic and acidic residues" evidence="1">
    <location>
        <begin position="1751"/>
        <end position="1764"/>
    </location>
</feature>
<reference evidence="4" key="3">
    <citation type="journal article" date="2012" name="PLoS Pathog.">
        <title>Comparative genomics of the apicomplexan parasites Toxoplasma gondii and Neospora caninum: Coccidia differing in host range and transmission strategy.</title>
        <authorList>
            <person name="Reid A.J."/>
            <person name="Vermont S.J."/>
            <person name="Cotton J.A."/>
            <person name="Harris D."/>
            <person name="Hill-Cawthorne G.A."/>
            <person name="Konen-Waisman S."/>
            <person name="Latham S.M."/>
            <person name="Mourier T."/>
            <person name="Norton R."/>
            <person name="Quail M.A."/>
            <person name="Sanders M."/>
            <person name="Shanmugam D."/>
            <person name="Sohal A."/>
            <person name="Wasmuth J.D."/>
            <person name="Brunk B."/>
            <person name="Grigg M.E."/>
            <person name="Howard J.C."/>
            <person name="Parkinson J."/>
            <person name="Roos D.S."/>
            <person name="Trees A.J."/>
            <person name="Berriman M."/>
            <person name="Pain A."/>
            <person name="Wastling J.M."/>
        </authorList>
    </citation>
    <scope>NUCLEOTIDE SEQUENCE [LARGE SCALE GENOMIC DNA]</scope>
    <source>
        <strain evidence="4">Liverpool</strain>
    </source>
</reference>
<feature type="compositionally biased region" description="Basic and acidic residues" evidence="1">
    <location>
        <begin position="2316"/>
        <end position="2327"/>
    </location>
</feature>
<feature type="region of interest" description="Disordered" evidence="1">
    <location>
        <begin position="1727"/>
        <end position="1970"/>
    </location>
</feature>